<feature type="transmembrane region" description="Helical" evidence="13">
    <location>
        <begin position="178"/>
        <end position="197"/>
    </location>
</feature>
<comment type="subcellular location">
    <subcellularLocation>
        <location evidence="2">Cell membrane</location>
        <topology evidence="2">Multi-pass membrane protein</topology>
    </subcellularLocation>
</comment>
<feature type="transmembrane region" description="Helical" evidence="13">
    <location>
        <begin position="46"/>
        <end position="65"/>
    </location>
</feature>
<keyword evidence="9 13" id="KW-1133">Transmembrane helix</keyword>
<keyword evidence="16" id="KW-1185">Reference proteome</keyword>
<dbReference type="AlphaFoldDB" id="A0A158JL18"/>
<dbReference type="PANTHER" id="PTHR30529">
    <property type="entry name" value="CYTOCHROME B561"/>
    <property type="match status" value="1"/>
</dbReference>
<dbReference type="EMBL" id="FCNW02000139">
    <property type="protein sequence ID" value="SAL69488.1"/>
    <property type="molecule type" value="Genomic_DNA"/>
</dbReference>
<evidence type="ECO:0000256" key="11">
    <source>
        <dbReference type="ARBA" id="ARBA00023136"/>
    </source>
</evidence>
<dbReference type="InterPro" id="IPR016174">
    <property type="entry name" value="Di-haem_cyt_TM"/>
</dbReference>
<keyword evidence="6 13" id="KW-0812">Transmembrane</keyword>
<dbReference type="Pfam" id="PF01292">
    <property type="entry name" value="Ni_hydr_CYTB"/>
    <property type="match status" value="1"/>
</dbReference>
<feature type="transmembrane region" description="Helical" evidence="13">
    <location>
        <begin position="120"/>
        <end position="140"/>
    </location>
</feature>
<dbReference type="InterPro" id="IPR052168">
    <property type="entry name" value="Cytochrome_b561_oxidase"/>
</dbReference>
<comment type="similarity">
    <text evidence="12">Belongs to the cytochrome b561 family.</text>
</comment>
<evidence type="ECO:0000256" key="4">
    <source>
        <dbReference type="ARBA" id="ARBA00022475"/>
    </source>
</evidence>
<keyword evidence="4" id="KW-1003">Cell membrane</keyword>
<evidence type="ECO:0000256" key="10">
    <source>
        <dbReference type="ARBA" id="ARBA00023004"/>
    </source>
</evidence>
<evidence type="ECO:0000256" key="13">
    <source>
        <dbReference type="SAM" id="Phobius"/>
    </source>
</evidence>
<dbReference type="STRING" id="326474.AWB65_06838"/>
<evidence type="ECO:0000256" key="1">
    <source>
        <dbReference type="ARBA" id="ARBA00001970"/>
    </source>
</evidence>
<keyword evidence="11 13" id="KW-0472">Membrane</keyword>
<evidence type="ECO:0000256" key="5">
    <source>
        <dbReference type="ARBA" id="ARBA00022617"/>
    </source>
</evidence>
<dbReference type="GO" id="GO:0005886">
    <property type="term" value="C:plasma membrane"/>
    <property type="evidence" value="ECO:0007669"/>
    <property type="project" value="UniProtKB-SubCell"/>
</dbReference>
<comment type="cofactor">
    <cofactor evidence="1">
        <name>heme b</name>
        <dbReference type="ChEBI" id="CHEBI:60344"/>
    </cofactor>
</comment>
<evidence type="ECO:0000256" key="8">
    <source>
        <dbReference type="ARBA" id="ARBA00022982"/>
    </source>
</evidence>
<evidence type="ECO:0000256" key="2">
    <source>
        <dbReference type="ARBA" id="ARBA00004651"/>
    </source>
</evidence>
<dbReference type="InterPro" id="IPR011577">
    <property type="entry name" value="Cyt_b561_bac/Ni-Hgenase"/>
</dbReference>
<dbReference type="GO" id="GO:0009055">
    <property type="term" value="F:electron transfer activity"/>
    <property type="evidence" value="ECO:0007669"/>
    <property type="project" value="InterPro"/>
</dbReference>
<dbReference type="GO" id="GO:0046872">
    <property type="term" value="F:metal ion binding"/>
    <property type="evidence" value="ECO:0007669"/>
    <property type="project" value="UniProtKB-KW"/>
</dbReference>
<evidence type="ECO:0000256" key="9">
    <source>
        <dbReference type="ARBA" id="ARBA00022989"/>
    </source>
</evidence>
<keyword evidence="8" id="KW-0249">Electron transport</keyword>
<dbReference type="Proteomes" id="UP000054977">
    <property type="component" value="Unassembled WGS sequence"/>
</dbReference>
<name>A0A158JL18_9BURK</name>
<dbReference type="SUPFAM" id="SSF81342">
    <property type="entry name" value="Transmembrane di-heme cytochromes"/>
    <property type="match status" value="1"/>
</dbReference>
<keyword evidence="10" id="KW-0408">Iron</keyword>
<gene>
    <name evidence="15" type="ORF">AWB65_06838</name>
</gene>
<evidence type="ECO:0000259" key="14">
    <source>
        <dbReference type="Pfam" id="PF01292"/>
    </source>
</evidence>
<keyword evidence="5" id="KW-0349">Heme</keyword>
<evidence type="ECO:0000256" key="12">
    <source>
        <dbReference type="ARBA" id="ARBA00037975"/>
    </source>
</evidence>
<evidence type="ECO:0000256" key="3">
    <source>
        <dbReference type="ARBA" id="ARBA00022448"/>
    </source>
</evidence>
<protein>
    <submittedName>
        <fullName evidence="15">Transmembrane cytochrome b561</fullName>
    </submittedName>
</protein>
<dbReference type="PANTHER" id="PTHR30529:SF1">
    <property type="entry name" value="CYTOCHROME B561 HOMOLOG 2"/>
    <property type="match status" value="1"/>
</dbReference>
<dbReference type="GO" id="GO:0020037">
    <property type="term" value="F:heme binding"/>
    <property type="evidence" value="ECO:0007669"/>
    <property type="project" value="TreeGrafter"/>
</dbReference>
<evidence type="ECO:0000313" key="16">
    <source>
        <dbReference type="Proteomes" id="UP000054977"/>
    </source>
</evidence>
<dbReference type="GO" id="GO:0022904">
    <property type="term" value="P:respiratory electron transport chain"/>
    <property type="evidence" value="ECO:0007669"/>
    <property type="project" value="InterPro"/>
</dbReference>
<evidence type="ECO:0000256" key="6">
    <source>
        <dbReference type="ARBA" id="ARBA00022692"/>
    </source>
</evidence>
<keyword evidence="7" id="KW-0479">Metal-binding</keyword>
<evidence type="ECO:0000313" key="15">
    <source>
        <dbReference type="EMBL" id="SAL69488.1"/>
    </source>
</evidence>
<proteinExistence type="inferred from homology"/>
<feature type="transmembrane region" description="Helical" evidence="13">
    <location>
        <begin position="77"/>
        <end position="100"/>
    </location>
</feature>
<keyword evidence="3" id="KW-0813">Transport</keyword>
<reference evidence="15" key="1">
    <citation type="submission" date="2016-01" db="EMBL/GenBank/DDBJ databases">
        <authorList>
            <person name="Peeters C."/>
        </authorList>
    </citation>
    <scope>NUCLEOTIDE SEQUENCE [LARGE SCALE GENOMIC DNA]</scope>
    <source>
        <strain evidence="15">LMG 22934</strain>
    </source>
</reference>
<accession>A0A158JL18</accession>
<feature type="domain" description="Cytochrome b561 bacterial/Ni-hydrogenase" evidence="14">
    <location>
        <begin position="39"/>
        <end position="206"/>
    </location>
</feature>
<evidence type="ECO:0000256" key="7">
    <source>
        <dbReference type="ARBA" id="ARBA00022723"/>
    </source>
</evidence>
<organism evidence="15 16">
    <name type="scientific">Caballeronia humi</name>
    <dbReference type="NCBI Taxonomy" id="326474"/>
    <lineage>
        <taxon>Bacteria</taxon>
        <taxon>Pseudomonadati</taxon>
        <taxon>Pseudomonadota</taxon>
        <taxon>Betaproteobacteria</taxon>
        <taxon>Burkholderiales</taxon>
        <taxon>Burkholderiaceae</taxon>
        <taxon>Caballeronia</taxon>
    </lineage>
</organism>
<comment type="caution">
    <text evidence="15">The sequence shown here is derived from an EMBL/GenBank/DDBJ whole genome shotgun (WGS) entry which is preliminary data.</text>
</comment>
<sequence>MMSLNSLMAANAPTYTAASSEICMPSNRPVHLPPLARARYDSITRVLHWLTLWLLIAQFGLGWFMPEVDGVKEASGLIAWHVGVGTTLLVVIAARLLWALVRRAPAPVEQSSALRAVAKAVHMAMYALLLFVPFLGWLNASARNWMVKLGGVLPLPQIATPGSLSASIGEFHSASSTILLMLIGLHVLAVVIHQVAIKDQLLRRML</sequence>